<evidence type="ECO:0000256" key="17">
    <source>
        <dbReference type="ARBA" id="ARBA00023157"/>
    </source>
</evidence>
<keyword evidence="12 20" id="KW-1133">Transmembrane helix</keyword>
<evidence type="ECO:0000256" key="6">
    <source>
        <dbReference type="ARBA" id="ARBA00022475"/>
    </source>
</evidence>
<dbReference type="PROSITE" id="PS51296">
    <property type="entry name" value="RIESKE"/>
    <property type="match status" value="1"/>
</dbReference>
<feature type="transmembrane region" description="Helical" evidence="20">
    <location>
        <begin position="95"/>
        <end position="118"/>
    </location>
</feature>
<evidence type="ECO:0000256" key="2">
    <source>
        <dbReference type="ARBA" id="ARBA00004651"/>
    </source>
</evidence>
<keyword evidence="8 20" id="KW-0812">Transmembrane</keyword>
<dbReference type="InterPro" id="IPR014349">
    <property type="entry name" value="Rieske_Fe-S_prot"/>
</dbReference>
<dbReference type="PANTHER" id="PTHR10134">
    <property type="entry name" value="CYTOCHROME B-C1 COMPLEX SUBUNIT RIESKE, MITOCHONDRIAL"/>
    <property type="match status" value="1"/>
</dbReference>
<sequence length="367" mass="40307">MTTTHHDAPDAKPVDVNDPKLSRFDVVKEGLRRDEIELITYESQFQGTNSKAEKRVVRNIALLFIIAGLAAFAFLGFYIFWPWQFELGNTTSDYFTPLLGISLAISLFAIGFAILAWAKKLLPHEVSIQARHDGASPTDEQKITGQTMIFVGDELNQGVQRRPLLKGAIGFGLAPIGLVAAAPLIGGLIENPHKGEHPDLFTTGFSAAKNGGNLVRLTRDDGTPIRPEDVSTGGQMTVFPGIPHGATNEYADSPTLLIHLRADDAAETRRNADADRRNQGSMWGNYVAYSKICTHAGCPASLYEQQTNRLLCPCHQSQFLITRNAQPIFGPATRRLPMLPLGVDEEGYFVATSDYKDTVGPDFWERP</sequence>
<evidence type="ECO:0000259" key="21">
    <source>
        <dbReference type="PROSITE" id="PS51296"/>
    </source>
</evidence>
<keyword evidence="9" id="KW-0001">2Fe-2S</keyword>
<evidence type="ECO:0000256" key="1">
    <source>
        <dbReference type="ARBA" id="ARBA00002494"/>
    </source>
</evidence>
<evidence type="ECO:0000256" key="13">
    <source>
        <dbReference type="ARBA" id="ARBA00023002"/>
    </source>
</evidence>
<keyword evidence="16 20" id="KW-0472">Membrane</keyword>
<dbReference type="InterPro" id="IPR045603">
    <property type="entry name" value="QcrA_N"/>
</dbReference>
<evidence type="ECO:0000256" key="16">
    <source>
        <dbReference type="ARBA" id="ARBA00023136"/>
    </source>
</evidence>
<dbReference type="RefSeq" id="WP_253242085.1">
    <property type="nucleotide sequence ID" value="NZ_JAMYJR010000041.1"/>
</dbReference>
<evidence type="ECO:0000256" key="18">
    <source>
        <dbReference type="ARBA" id="ARBA00029586"/>
    </source>
</evidence>
<evidence type="ECO:0000256" key="14">
    <source>
        <dbReference type="ARBA" id="ARBA00023004"/>
    </source>
</evidence>
<comment type="similarity">
    <text evidence="3">Belongs to the Rieske iron-sulfur protein family.</text>
</comment>
<reference evidence="22 23" key="1">
    <citation type="submission" date="2022-06" db="EMBL/GenBank/DDBJ databases">
        <title>New Species of the Genus Actinoplanes, ActinopZanes ferrugineus.</title>
        <authorList>
            <person name="Ding P."/>
        </authorList>
    </citation>
    <scope>NUCLEOTIDE SEQUENCE [LARGE SCALE GENOMIC DNA]</scope>
    <source>
        <strain evidence="22 23">TRM88003</strain>
    </source>
</reference>
<keyword evidence="10" id="KW-0479">Metal-binding</keyword>
<evidence type="ECO:0000256" key="5">
    <source>
        <dbReference type="ARBA" id="ARBA00022448"/>
    </source>
</evidence>
<evidence type="ECO:0000313" key="23">
    <source>
        <dbReference type="Proteomes" id="UP001523369"/>
    </source>
</evidence>
<dbReference type="Pfam" id="PF00355">
    <property type="entry name" value="Rieske"/>
    <property type="match status" value="1"/>
</dbReference>
<comment type="caution">
    <text evidence="22">The sequence shown here is derived from an EMBL/GenBank/DDBJ whole genome shotgun (WGS) entry which is preliminary data.</text>
</comment>
<evidence type="ECO:0000256" key="20">
    <source>
        <dbReference type="SAM" id="Phobius"/>
    </source>
</evidence>
<gene>
    <name evidence="22" type="ORF">M1L60_36305</name>
</gene>
<comment type="function">
    <text evidence="1">Iron-sulfur subunit of the cytochrome bc1 complex, an essential component of the respiratory electron transport chain required for ATP synthesis. The bc1 complex catalyzes the oxidation of menaquinol and the reduction of cytochrome c in the respiratory chain. The bc1 complex operates through a Q-cycle mechanism that couples electron transfer to generation of the proton gradient that drives ATP synthesis.</text>
</comment>
<feature type="domain" description="Rieske" evidence="21">
    <location>
        <begin position="284"/>
        <end position="350"/>
    </location>
</feature>
<keyword evidence="11" id="KW-0249">Electron transport</keyword>
<evidence type="ECO:0000256" key="4">
    <source>
        <dbReference type="ARBA" id="ARBA00015816"/>
    </source>
</evidence>
<feature type="transmembrane region" description="Helical" evidence="20">
    <location>
        <begin position="168"/>
        <end position="189"/>
    </location>
</feature>
<dbReference type="SUPFAM" id="SSF50022">
    <property type="entry name" value="ISP domain"/>
    <property type="match status" value="1"/>
</dbReference>
<keyword evidence="15" id="KW-0411">Iron-sulfur</keyword>
<accession>A0ABT1E2K9</accession>
<evidence type="ECO:0000256" key="8">
    <source>
        <dbReference type="ARBA" id="ARBA00022692"/>
    </source>
</evidence>
<feature type="transmembrane region" description="Helical" evidence="20">
    <location>
        <begin position="60"/>
        <end position="83"/>
    </location>
</feature>
<comment type="subcellular location">
    <subcellularLocation>
        <location evidence="2">Cell membrane</location>
        <topology evidence="2">Multi-pass membrane protein</topology>
    </subcellularLocation>
</comment>
<proteinExistence type="inferred from homology"/>
<dbReference type="CDD" id="cd03467">
    <property type="entry name" value="Rieske"/>
    <property type="match status" value="1"/>
</dbReference>
<evidence type="ECO:0000256" key="9">
    <source>
        <dbReference type="ARBA" id="ARBA00022714"/>
    </source>
</evidence>
<evidence type="ECO:0000256" key="11">
    <source>
        <dbReference type="ARBA" id="ARBA00022982"/>
    </source>
</evidence>
<evidence type="ECO:0000256" key="10">
    <source>
        <dbReference type="ARBA" id="ARBA00022723"/>
    </source>
</evidence>
<organism evidence="22 23">
    <name type="scientific">Paractinoplanes aksuensis</name>
    <dbReference type="NCBI Taxonomy" id="2939490"/>
    <lineage>
        <taxon>Bacteria</taxon>
        <taxon>Bacillati</taxon>
        <taxon>Actinomycetota</taxon>
        <taxon>Actinomycetes</taxon>
        <taxon>Micromonosporales</taxon>
        <taxon>Micromonosporaceae</taxon>
        <taxon>Paractinoplanes</taxon>
    </lineage>
</organism>
<keyword evidence="14" id="KW-0408">Iron</keyword>
<dbReference type="Pfam" id="PF19297">
    <property type="entry name" value="QcrA_N"/>
    <property type="match status" value="1"/>
</dbReference>
<dbReference type="InterPro" id="IPR036922">
    <property type="entry name" value="Rieske_2Fe-2S_sf"/>
</dbReference>
<keyword evidence="13" id="KW-0560">Oxidoreductase</keyword>
<evidence type="ECO:0000256" key="19">
    <source>
        <dbReference type="ARBA" id="ARBA00032409"/>
    </source>
</evidence>
<keyword evidence="23" id="KW-1185">Reference proteome</keyword>
<evidence type="ECO:0000256" key="3">
    <source>
        <dbReference type="ARBA" id="ARBA00010651"/>
    </source>
</evidence>
<keyword evidence="6" id="KW-1003">Cell membrane</keyword>
<keyword evidence="17" id="KW-1015">Disulfide bond</keyword>
<dbReference type="InterPro" id="IPR017941">
    <property type="entry name" value="Rieske_2Fe-2S"/>
</dbReference>
<dbReference type="Proteomes" id="UP001523369">
    <property type="component" value="Unassembled WGS sequence"/>
</dbReference>
<keyword evidence="7" id="KW-0679">Respiratory chain</keyword>
<evidence type="ECO:0000256" key="15">
    <source>
        <dbReference type="ARBA" id="ARBA00023014"/>
    </source>
</evidence>
<evidence type="ECO:0000256" key="12">
    <source>
        <dbReference type="ARBA" id="ARBA00022989"/>
    </source>
</evidence>
<keyword evidence="5" id="KW-0813">Transport</keyword>
<dbReference type="EMBL" id="JAMYJR010000041">
    <property type="protein sequence ID" value="MCO8276056.1"/>
    <property type="molecule type" value="Genomic_DNA"/>
</dbReference>
<evidence type="ECO:0000313" key="22">
    <source>
        <dbReference type="EMBL" id="MCO8276056.1"/>
    </source>
</evidence>
<dbReference type="Gene3D" id="2.102.10.10">
    <property type="entry name" value="Rieske [2Fe-2S] iron-sulphur domain"/>
    <property type="match status" value="1"/>
</dbReference>
<name>A0ABT1E2K9_9ACTN</name>
<protein>
    <recommendedName>
        <fullName evidence="4">Cytochrome bc1 complex Rieske iron-sulfur subunit</fullName>
    </recommendedName>
    <alternativeName>
        <fullName evidence="18">Cytochrome bc1 reductase complex subunit QcrA</fullName>
    </alternativeName>
    <alternativeName>
        <fullName evidence="19">Rieske iron-sulfur protein</fullName>
    </alternativeName>
</protein>
<evidence type="ECO:0000256" key="7">
    <source>
        <dbReference type="ARBA" id="ARBA00022660"/>
    </source>
</evidence>